<name>A0ABU3LTX0_9ACTN</name>
<reference evidence="3" key="1">
    <citation type="submission" date="2023-07" db="EMBL/GenBank/DDBJ databases">
        <title>Draft genome sequence of the endophytic actinobacterium Streptomyces justiciae WPN32, a potential antibiotic producer.</title>
        <authorList>
            <person name="Yasawong M."/>
            <person name="Pana W."/>
            <person name="Ganta P."/>
            <person name="Santapan N."/>
            <person name="Songngamsuk T."/>
            <person name="Phatcharaharikarn M."/>
            <person name="Kerdtoob S."/>
            <person name="Nantapong N."/>
        </authorList>
    </citation>
    <scope>NUCLEOTIDE SEQUENCE [LARGE SCALE GENOMIC DNA]</scope>
    <source>
        <strain evidence="3">WPN32</strain>
    </source>
</reference>
<dbReference type="RefSeq" id="WP_314202264.1">
    <property type="nucleotide sequence ID" value="NZ_JAVTLL010000011.1"/>
</dbReference>
<proteinExistence type="predicted"/>
<sequence length="139" mass="14801">MRTRTRMAIACAATAVLTVAFTGQASAADATASCSTTGASGGMSADYPSGEIWPYLEFGISLSVTDTLADGHHVRVRLITKEVGNSAVVTWKWHSLTSGKGETLTLSTTARDEYGIEATGVEVARFEGDEKLNYCRDWS</sequence>
<feature type="signal peptide" evidence="1">
    <location>
        <begin position="1"/>
        <end position="27"/>
    </location>
</feature>
<evidence type="ECO:0000256" key="1">
    <source>
        <dbReference type="SAM" id="SignalP"/>
    </source>
</evidence>
<protein>
    <recommendedName>
        <fullName evidence="4">Secreted protein</fullName>
    </recommendedName>
</protein>
<accession>A0ABU3LTX0</accession>
<evidence type="ECO:0000313" key="2">
    <source>
        <dbReference type="EMBL" id="MDT7842694.1"/>
    </source>
</evidence>
<evidence type="ECO:0000313" key="3">
    <source>
        <dbReference type="Proteomes" id="UP001257948"/>
    </source>
</evidence>
<dbReference type="Proteomes" id="UP001257948">
    <property type="component" value="Unassembled WGS sequence"/>
</dbReference>
<keyword evidence="1" id="KW-0732">Signal</keyword>
<evidence type="ECO:0008006" key="4">
    <source>
        <dbReference type="Google" id="ProtNLM"/>
    </source>
</evidence>
<comment type="caution">
    <text evidence="2">The sequence shown here is derived from an EMBL/GenBank/DDBJ whole genome shotgun (WGS) entry which is preliminary data.</text>
</comment>
<keyword evidence="3" id="KW-1185">Reference proteome</keyword>
<dbReference type="EMBL" id="JAVTLL010000011">
    <property type="protein sequence ID" value="MDT7842694.1"/>
    <property type="molecule type" value="Genomic_DNA"/>
</dbReference>
<feature type="chain" id="PRO_5046667967" description="Secreted protein" evidence="1">
    <location>
        <begin position="28"/>
        <end position="139"/>
    </location>
</feature>
<gene>
    <name evidence="2" type="ORF">RQC66_18365</name>
</gene>
<organism evidence="2 3">
    <name type="scientific">Streptomyces justiciae</name>
    <dbReference type="NCBI Taxonomy" id="2780140"/>
    <lineage>
        <taxon>Bacteria</taxon>
        <taxon>Bacillati</taxon>
        <taxon>Actinomycetota</taxon>
        <taxon>Actinomycetes</taxon>
        <taxon>Kitasatosporales</taxon>
        <taxon>Streptomycetaceae</taxon>
        <taxon>Streptomyces</taxon>
    </lineage>
</organism>